<comment type="caution">
    <text evidence="7">The sequence shown here is derived from an EMBL/GenBank/DDBJ whole genome shotgun (WGS) entry which is preliminary data.</text>
</comment>
<evidence type="ECO:0000256" key="4">
    <source>
        <dbReference type="ARBA" id="ARBA00023136"/>
    </source>
</evidence>
<evidence type="ECO:0000256" key="5">
    <source>
        <dbReference type="SAM" id="SignalP"/>
    </source>
</evidence>
<evidence type="ECO:0000313" key="7">
    <source>
        <dbReference type="EMBL" id="GAA4111225.1"/>
    </source>
</evidence>
<name>A0ABP7XC75_9FLAO</name>
<sequence>MKNKITLKTILMLFLVGIIVASSSNINAQQNNKYGMLSFNKAVNISGKQRMLSQKMAKTYLYLIDNPSDVKAKRDLLTSKIIFEKQNEIILQNSSYKVTKDRVAKVKSIWTSFESIISTPANFDNAKKIIELNTDLLKATNSVVSAIIVESKGVVQGDISLLEDDGYGESDTELKQIINMAGRQRMLAQRLGLYYFANQNTLKDKNSEQMLTNVFNELDGAITVLLISNFNNSKIDEKLGLAMTKWEQVKMNKEKLMNQGFKASEIYSISNDLTKAFNTVTGLYEKVKM</sequence>
<feature type="domain" description="NarX-like N-terminal" evidence="6">
    <location>
        <begin position="175"/>
        <end position="259"/>
    </location>
</feature>
<dbReference type="Pfam" id="PF13675">
    <property type="entry name" value="PilJ"/>
    <property type="match status" value="2"/>
</dbReference>
<feature type="domain" description="NarX-like N-terminal" evidence="6">
    <location>
        <begin position="40"/>
        <end position="114"/>
    </location>
</feature>
<evidence type="ECO:0000256" key="2">
    <source>
        <dbReference type="ARBA" id="ARBA00022692"/>
    </source>
</evidence>
<evidence type="ECO:0000256" key="1">
    <source>
        <dbReference type="ARBA" id="ARBA00004141"/>
    </source>
</evidence>
<dbReference type="InterPro" id="IPR029095">
    <property type="entry name" value="NarX-like_N"/>
</dbReference>
<accession>A0ABP7XC75</accession>
<keyword evidence="2" id="KW-0812">Transmembrane</keyword>
<dbReference type="Proteomes" id="UP001500459">
    <property type="component" value="Unassembled WGS sequence"/>
</dbReference>
<comment type="subcellular location">
    <subcellularLocation>
        <location evidence="1">Membrane</location>
        <topology evidence="1">Multi-pass membrane protein</topology>
    </subcellularLocation>
</comment>
<keyword evidence="3" id="KW-1133">Transmembrane helix</keyword>
<keyword evidence="5" id="KW-0732">Signal</keyword>
<dbReference type="RefSeq" id="WP_344925107.1">
    <property type="nucleotide sequence ID" value="NZ_BAABCW010000002.1"/>
</dbReference>
<evidence type="ECO:0000313" key="8">
    <source>
        <dbReference type="Proteomes" id="UP001500459"/>
    </source>
</evidence>
<organism evidence="7 8">
    <name type="scientific">Aquimarina addita</name>
    <dbReference type="NCBI Taxonomy" id="870485"/>
    <lineage>
        <taxon>Bacteria</taxon>
        <taxon>Pseudomonadati</taxon>
        <taxon>Bacteroidota</taxon>
        <taxon>Flavobacteriia</taxon>
        <taxon>Flavobacteriales</taxon>
        <taxon>Flavobacteriaceae</taxon>
        <taxon>Aquimarina</taxon>
    </lineage>
</organism>
<feature type="signal peptide" evidence="5">
    <location>
        <begin position="1"/>
        <end position="28"/>
    </location>
</feature>
<dbReference type="EMBL" id="BAABCW010000002">
    <property type="protein sequence ID" value="GAA4111225.1"/>
    <property type="molecule type" value="Genomic_DNA"/>
</dbReference>
<keyword evidence="8" id="KW-1185">Reference proteome</keyword>
<keyword evidence="4" id="KW-0472">Membrane</keyword>
<evidence type="ECO:0000256" key="3">
    <source>
        <dbReference type="ARBA" id="ARBA00022989"/>
    </source>
</evidence>
<evidence type="ECO:0000259" key="6">
    <source>
        <dbReference type="Pfam" id="PF13675"/>
    </source>
</evidence>
<gene>
    <name evidence="7" type="ORF">GCM10022393_08780</name>
</gene>
<proteinExistence type="predicted"/>
<reference evidence="8" key="1">
    <citation type="journal article" date="2019" name="Int. J. Syst. Evol. Microbiol.">
        <title>The Global Catalogue of Microorganisms (GCM) 10K type strain sequencing project: providing services to taxonomists for standard genome sequencing and annotation.</title>
        <authorList>
            <consortium name="The Broad Institute Genomics Platform"/>
            <consortium name="The Broad Institute Genome Sequencing Center for Infectious Disease"/>
            <person name="Wu L."/>
            <person name="Ma J."/>
        </authorList>
    </citation>
    <scope>NUCLEOTIDE SEQUENCE [LARGE SCALE GENOMIC DNA]</scope>
    <source>
        <strain evidence="8">JCM 17106</strain>
    </source>
</reference>
<feature type="chain" id="PRO_5047516729" description="NarX-like N-terminal domain-containing protein" evidence="5">
    <location>
        <begin position="29"/>
        <end position="289"/>
    </location>
</feature>
<protein>
    <recommendedName>
        <fullName evidence="6">NarX-like N-terminal domain-containing protein</fullName>
    </recommendedName>
</protein>